<feature type="chain" id="PRO_5046741967" evidence="2">
    <location>
        <begin position="23"/>
        <end position="246"/>
    </location>
</feature>
<accession>A0ABT2APN8</accession>
<evidence type="ECO:0000259" key="3">
    <source>
        <dbReference type="Pfam" id="PF07589"/>
    </source>
</evidence>
<evidence type="ECO:0000313" key="5">
    <source>
        <dbReference type="Proteomes" id="UP001206572"/>
    </source>
</evidence>
<keyword evidence="5" id="KW-1185">Reference proteome</keyword>
<proteinExistence type="predicted"/>
<feature type="signal peptide" evidence="2">
    <location>
        <begin position="1"/>
        <end position="22"/>
    </location>
</feature>
<dbReference type="NCBIfam" id="TIGR02595">
    <property type="entry name" value="PEP_CTERM"/>
    <property type="match status" value="1"/>
</dbReference>
<protein>
    <submittedName>
        <fullName evidence="4">PEP-CTERM sorting domain-containing protein</fullName>
    </submittedName>
</protein>
<name>A0ABT2APN8_9BURK</name>
<reference evidence="4 5" key="1">
    <citation type="submission" date="2022-08" db="EMBL/GenBank/DDBJ databases">
        <title>Reclassification of Massilia species as members of the genera Telluria, Duganella, Pseudoduganella, Mokoshia gen. nov. and Zemynaea gen. nov. using orthogonal and non-orthogonal genome-based approaches.</title>
        <authorList>
            <person name="Bowman J.P."/>
        </authorList>
    </citation>
    <scope>NUCLEOTIDE SEQUENCE [LARGE SCALE GENOMIC DNA]</scope>
    <source>
        <strain evidence="4 5">JCM 31661</strain>
    </source>
</reference>
<dbReference type="EMBL" id="JANUHA010000013">
    <property type="protein sequence ID" value="MCS0598210.1"/>
    <property type="molecule type" value="Genomic_DNA"/>
</dbReference>
<organism evidence="4 5">
    <name type="scientific">Massilia agri</name>
    <dbReference type="NCBI Taxonomy" id="1886785"/>
    <lineage>
        <taxon>Bacteria</taxon>
        <taxon>Pseudomonadati</taxon>
        <taxon>Pseudomonadota</taxon>
        <taxon>Betaproteobacteria</taxon>
        <taxon>Burkholderiales</taxon>
        <taxon>Oxalobacteraceae</taxon>
        <taxon>Telluria group</taxon>
        <taxon>Massilia</taxon>
    </lineage>
</organism>
<evidence type="ECO:0000313" key="4">
    <source>
        <dbReference type="EMBL" id="MCS0598210.1"/>
    </source>
</evidence>
<feature type="region of interest" description="Disordered" evidence="1">
    <location>
        <begin position="162"/>
        <end position="221"/>
    </location>
</feature>
<dbReference type="Proteomes" id="UP001206572">
    <property type="component" value="Unassembled WGS sequence"/>
</dbReference>
<comment type="caution">
    <text evidence="4">The sequence shown here is derived from an EMBL/GenBank/DDBJ whole genome shotgun (WGS) entry which is preliminary data.</text>
</comment>
<dbReference type="InterPro" id="IPR013424">
    <property type="entry name" value="Ice-binding_C"/>
</dbReference>
<evidence type="ECO:0000256" key="1">
    <source>
        <dbReference type="SAM" id="MobiDB-lite"/>
    </source>
</evidence>
<gene>
    <name evidence="4" type="ORF">NX780_17845</name>
</gene>
<dbReference type="Pfam" id="PF07589">
    <property type="entry name" value="PEP-CTERM"/>
    <property type="match status" value="1"/>
</dbReference>
<evidence type="ECO:0000256" key="2">
    <source>
        <dbReference type="SAM" id="SignalP"/>
    </source>
</evidence>
<sequence length="246" mass="24479">MNRVLRTALLPVLLAAASSASAGVIPLNGVVFTTSYTGNVLTLKIDAANPTGGWANAVAIDALGIKTVGSFDSVSATNSLGAAWTLSGAELSANGCNGKGNGNAGKICYKGGKIDLADNMVFTFTFEGSPTLGAPHLKVHFLTADGRKAGSLLSEDFALDAETPASSGGTEQGEDKDSGETPGSLDPVLMPDTEQGNAGGGESAGGPVIPPSGIGAGDVPEPATLAILGAGLAGFTLARRRKRPQA</sequence>
<dbReference type="RefSeq" id="WP_258829220.1">
    <property type="nucleotide sequence ID" value="NZ_JANUHA010000013.1"/>
</dbReference>
<keyword evidence="2" id="KW-0732">Signal</keyword>
<feature type="domain" description="Ice-binding protein C-terminal" evidence="3">
    <location>
        <begin position="218"/>
        <end position="241"/>
    </location>
</feature>